<evidence type="ECO:0000313" key="1">
    <source>
        <dbReference type="EMBL" id="CAK8992989.1"/>
    </source>
</evidence>
<accession>A0ABP0HV18</accession>
<proteinExistence type="predicted"/>
<protein>
    <recommendedName>
        <fullName evidence="3">PARP catalytic domain-containing protein</fullName>
    </recommendedName>
</protein>
<gene>
    <name evidence="1" type="ORF">SCF082_LOCUS3305</name>
</gene>
<name>A0ABP0HV18_9DINO</name>
<dbReference type="Proteomes" id="UP001642464">
    <property type="component" value="Unassembled WGS sequence"/>
</dbReference>
<reference evidence="1 2" key="1">
    <citation type="submission" date="2024-02" db="EMBL/GenBank/DDBJ databases">
        <authorList>
            <person name="Chen Y."/>
            <person name="Shah S."/>
            <person name="Dougan E. K."/>
            <person name="Thang M."/>
            <person name="Chan C."/>
        </authorList>
    </citation>
    <scope>NUCLEOTIDE SEQUENCE [LARGE SCALE GENOMIC DNA]</scope>
</reference>
<evidence type="ECO:0008006" key="3">
    <source>
        <dbReference type="Google" id="ProtNLM"/>
    </source>
</evidence>
<dbReference type="SUPFAM" id="SSF56399">
    <property type="entry name" value="ADP-ribosylation"/>
    <property type="match status" value="1"/>
</dbReference>
<feature type="non-terminal residue" evidence="1">
    <location>
        <position position="1"/>
    </location>
</feature>
<organism evidence="1 2">
    <name type="scientific">Durusdinium trenchii</name>
    <dbReference type="NCBI Taxonomy" id="1381693"/>
    <lineage>
        <taxon>Eukaryota</taxon>
        <taxon>Sar</taxon>
        <taxon>Alveolata</taxon>
        <taxon>Dinophyceae</taxon>
        <taxon>Suessiales</taxon>
        <taxon>Symbiodiniaceae</taxon>
        <taxon>Durusdinium</taxon>
    </lineage>
</organism>
<evidence type="ECO:0000313" key="2">
    <source>
        <dbReference type="Proteomes" id="UP001642464"/>
    </source>
</evidence>
<comment type="caution">
    <text evidence="1">The sequence shown here is derived from an EMBL/GenBank/DDBJ whole genome shotgun (WGS) entry which is preliminary data.</text>
</comment>
<dbReference type="Gene3D" id="3.90.228.10">
    <property type="match status" value="1"/>
</dbReference>
<keyword evidence="2" id="KW-1185">Reference proteome</keyword>
<dbReference type="EMBL" id="CAXAMM010001674">
    <property type="protein sequence ID" value="CAK8992989.1"/>
    <property type="molecule type" value="Genomic_DNA"/>
</dbReference>
<sequence>SIRTCADPPRTRACERVHRFAPSMDGATTGYIAVAKGDADHIEVDGYRPKVRDHVPIAFSPTAAARARFRNHPEEEEMIVLEVHSVEEKLVDRELGRLNCTQLASRHLRSGMVFERKPVDYEDVPCHLCGGEIPPSERGKVGRWHFWKGAFLVIPCANLECRERQKERQEWLDATPPQTLYHQTDPESAKKILGSGKMIRGRCGVVGGGIYFAETPRETEWKAESKGIVLECQVKTGRHLLLDRSKEDPSLTFADLLRRGHDSVLMDRGVCMKGPHKGKKAGNEWIVYSWDQVQVLKEVPRDPVP</sequence>